<dbReference type="OrthoDB" id="3228837at2759"/>
<dbReference type="InterPro" id="IPR056884">
    <property type="entry name" value="NPHP3-like_N"/>
</dbReference>
<dbReference type="PANTHER" id="PTHR10039:SF14">
    <property type="entry name" value="NACHT DOMAIN-CONTAINING PROTEIN"/>
    <property type="match status" value="1"/>
</dbReference>
<dbReference type="Gene3D" id="3.40.50.300">
    <property type="entry name" value="P-loop containing nucleotide triphosphate hydrolases"/>
    <property type="match status" value="1"/>
</dbReference>
<keyword evidence="4" id="KW-1185">Reference proteome</keyword>
<organism evidence="3 4">
    <name type="scientific">Ephemerocybe angulata</name>
    <dbReference type="NCBI Taxonomy" id="980116"/>
    <lineage>
        <taxon>Eukaryota</taxon>
        <taxon>Fungi</taxon>
        <taxon>Dikarya</taxon>
        <taxon>Basidiomycota</taxon>
        <taxon>Agaricomycotina</taxon>
        <taxon>Agaricomycetes</taxon>
        <taxon>Agaricomycetidae</taxon>
        <taxon>Agaricales</taxon>
        <taxon>Agaricineae</taxon>
        <taxon>Psathyrellaceae</taxon>
        <taxon>Ephemerocybe</taxon>
    </lineage>
</organism>
<evidence type="ECO:0000259" key="2">
    <source>
        <dbReference type="PROSITE" id="PS50837"/>
    </source>
</evidence>
<dbReference type="InterPro" id="IPR007111">
    <property type="entry name" value="NACHT_NTPase"/>
</dbReference>
<dbReference type="PANTHER" id="PTHR10039">
    <property type="entry name" value="AMELOGENIN"/>
    <property type="match status" value="1"/>
</dbReference>
<evidence type="ECO:0000313" key="4">
    <source>
        <dbReference type="Proteomes" id="UP000521943"/>
    </source>
</evidence>
<reference evidence="3 4" key="1">
    <citation type="submission" date="2020-07" db="EMBL/GenBank/DDBJ databases">
        <title>Comparative genomics of pyrophilous fungi reveals a link between fire events and developmental genes.</title>
        <authorList>
            <consortium name="DOE Joint Genome Institute"/>
            <person name="Steindorff A.S."/>
            <person name="Carver A."/>
            <person name="Calhoun S."/>
            <person name="Stillman K."/>
            <person name="Liu H."/>
            <person name="Lipzen A."/>
            <person name="Pangilinan J."/>
            <person name="Labutti K."/>
            <person name="Bruns T.D."/>
            <person name="Grigoriev I.V."/>
        </authorList>
    </citation>
    <scope>NUCLEOTIDE SEQUENCE [LARGE SCALE GENOMIC DNA]</scope>
    <source>
        <strain evidence="3 4">CBS 144469</strain>
    </source>
</reference>
<proteinExistence type="predicted"/>
<sequence>MSRLFEGAHHINNVEVKNTEVHGNYYDFRTWASPSATDGALQLLQPHIAAGALHNSEDRCDAPKCHPETRVAVQEAILSWVVHEGGGGSNPAKDIMWVTGPAGTGKTAIAGTIAETWSKQGLLAGAFFFSSFSGDARRRSKRYLVPTLVYQLIRLGCFQDMSREVELAIRQDPAILDQRLEDQLEALILRPLRTWRGPVTPHGPIPVVLIIDGLDECEATRLQDKRGAAERRDEDEQFEILQALHRLISDVAFPFRILLFSRPEPVIRRFFSFHGPKLTHEIFLDHKYDADSDIALYLRAKFAEIRFKNPGLPDSWPTDDVIKLLVEKASGQFIYVATVIRYVGGPSKNPQLLLRQILKSGPRPDAKGPSPLAPLDSLYTSIMNRCPNPLLVATWISISAHPELEIALYGRKHWTVKYVQPSAFFWTTLLSTYPGEADDLFEHILSLMAVPPRADLEAKFHFYHRSFQEFLWDQERCVGLYVDLSRMEALLEERCVQVLKAKGPAPVLTKKEADYFMHRFLVVATHEGLHGSWFPWPSDLYEADLLACDVSWWMQRLCEVPEVEYRNAERFGLVYPWLESIHETCKFFSCHAVCRHWRHEAERFINVS</sequence>
<keyword evidence="1" id="KW-0677">Repeat</keyword>
<dbReference type="AlphaFoldDB" id="A0A8H6HDG5"/>
<dbReference type="Pfam" id="PF24883">
    <property type="entry name" value="NPHP3_N"/>
    <property type="match status" value="1"/>
</dbReference>
<dbReference type="SUPFAM" id="SSF52540">
    <property type="entry name" value="P-loop containing nucleoside triphosphate hydrolases"/>
    <property type="match status" value="1"/>
</dbReference>
<dbReference type="Proteomes" id="UP000521943">
    <property type="component" value="Unassembled WGS sequence"/>
</dbReference>
<feature type="domain" description="NACHT" evidence="2">
    <location>
        <begin position="94"/>
        <end position="216"/>
    </location>
</feature>
<comment type="caution">
    <text evidence="3">The sequence shown here is derived from an EMBL/GenBank/DDBJ whole genome shotgun (WGS) entry which is preliminary data.</text>
</comment>
<protein>
    <recommendedName>
        <fullName evidence="2">NACHT domain-containing protein</fullName>
    </recommendedName>
</protein>
<dbReference type="PROSITE" id="PS50837">
    <property type="entry name" value="NACHT"/>
    <property type="match status" value="1"/>
</dbReference>
<name>A0A8H6HDG5_9AGAR</name>
<dbReference type="EMBL" id="JACGCI010000134">
    <property type="protein sequence ID" value="KAF6743843.1"/>
    <property type="molecule type" value="Genomic_DNA"/>
</dbReference>
<evidence type="ECO:0000256" key="1">
    <source>
        <dbReference type="ARBA" id="ARBA00022737"/>
    </source>
</evidence>
<evidence type="ECO:0000313" key="3">
    <source>
        <dbReference type="EMBL" id="KAF6743843.1"/>
    </source>
</evidence>
<gene>
    <name evidence="3" type="ORF">DFP72DRAFT_1052554</name>
</gene>
<dbReference type="InterPro" id="IPR027417">
    <property type="entry name" value="P-loop_NTPase"/>
</dbReference>
<accession>A0A8H6HDG5</accession>